<evidence type="ECO:0000256" key="8">
    <source>
        <dbReference type="SAM" id="MobiDB-lite"/>
    </source>
</evidence>
<evidence type="ECO:0000259" key="9">
    <source>
        <dbReference type="PROSITE" id="PS50928"/>
    </source>
</evidence>
<feature type="transmembrane region" description="Helical" evidence="7">
    <location>
        <begin position="37"/>
        <end position="63"/>
    </location>
</feature>
<dbReference type="InterPro" id="IPR035906">
    <property type="entry name" value="MetI-like_sf"/>
</dbReference>
<evidence type="ECO:0000256" key="3">
    <source>
        <dbReference type="ARBA" id="ARBA00022475"/>
    </source>
</evidence>
<dbReference type="PANTHER" id="PTHR43005:SF1">
    <property type="entry name" value="SPERMIDINE_PUTRESCINE TRANSPORT SYSTEM PERMEASE PROTEIN"/>
    <property type="match status" value="1"/>
</dbReference>
<evidence type="ECO:0000313" key="10">
    <source>
        <dbReference type="EMBL" id="MDN4597450.1"/>
    </source>
</evidence>
<evidence type="ECO:0000256" key="6">
    <source>
        <dbReference type="ARBA" id="ARBA00023136"/>
    </source>
</evidence>
<feature type="transmembrane region" description="Helical" evidence="7">
    <location>
        <begin position="287"/>
        <end position="311"/>
    </location>
</feature>
<keyword evidence="4 7" id="KW-0812">Transmembrane</keyword>
<keyword evidence="11" id="KW-1185">Reference proteome</keyword>
<organism evidence="10 11">
    <name type="scientific">Leifsonia virtsii</name>
    <dbReference type="NCBI Taxonomy" id="3035915"/>
    <lineage>
        <taxon>Bacteria</taxon>
        <taxon>Bacillati</taxon>
        <taxon>Actinomycetota</taxon>
        <taxon>Actinomycetes</taxon>
        <taxon>Micrococcales</taxon>
        <taxon>Microbacteriaceae</taxon>
        <taxon>Leifsonia</taxon>
    </lineage>
</organism>
<dbReference type="Pfam" id="PF00528">
    <property type="entry name" value="BPD_transp_1"/>
    <property type="match status" value="1"/>
</dbReference>
<proteinExistence type="inferred from homology"/>
<reference evidence="10" key="1">
    <citation type="submission" date="2023-03" db="EMBL/GenBank/DDBJ databases">
        <title>MT1 and MT2 Draft Genomes of Novel Species.</title>
        <authorList>
            <person name="Venkateswaran K."/>
        </authorList>
    </citation>
    <scope>NUCLEOTIDE SEQUENCE</scope>
    <source>
        <strain evidence="10">F6_8S_P_1A</strain>
    </source>
</reference>
<comment type="similarity">
    <text evidence="7">Belongs to the binding-protein-dependent transport system permease family.</text>
</comment>
<dbReference type="Gene3D" id="1.10.3720.10">
    <property type="entry name" value="MetI-like"/>
    <property type="match status" value="1"/>
</dbReference>
<keyword evidence="5 7" id="KW-1133">Transmembrane helix</keyword>
<evidence type="ECO:0000256" key="2">
    <source>
        <dbReference type="ARBA" id="ARBA00022448"/>
    </source>
</evidence>
<dbReference type="InterPro" id="IPR000515">
    <property type="entry name" value="MetI-like"/>
</dbReference>
<evidence type="ECO:0000256" key="5">
    <source>
        <dbReference type="ARBA" id="ARBA00022989"/>
    </source>
</evidence>
<dbReference type="PROSITE" id="PS50928">
    <property type="entry name" value="ABC_TM1"/>
    <property type="match status" value="1"/>
</dbReference>
<keyword evidence="6 7" id="KW-0472">Membrane</keyword>
<protein>
    <submittedName>
        <fullName evidence="10">Sugar ABC transporter permease</fullName>
    </submittedName>
</protein>
<evidence type="ECO:0000256" key="1">
    <source>
        <dbReference type="ARBA" id="ARBA00004651"/>
    </source>
</evidence>
<comment type="subcellular location">
    <subcellularLocation>
        <location evidence="1 7">Cell membrane</location>
        <topology evidence="1 7">Multi-pass membrane protein</topology>
    </subcellularLocation>
</comment>
<feature type="transmembrane region" description="Helical" evidence="7">
    <location>
        <begin position="131"/>
        <end position="154"/>
    </location>
</feature>
<dbReference type="EMBL" id="JAROCB010000002">
    <property type="protein sequence ID" value="MDN4597450.1"/>
    <property type="molecule type" value="Genomic_DNA"/>
</dbReference>
<accession>A0ABT8IXD6</accession>
<feature type="domain" description="ABC transmembrane type-1" evidence="9">
    <location>
        <begin position="94"/>
        <end position="310"/>
    </location>
</feature>
<comment type="caution">
    <text evidence="10">The sequence shown here is derived from an EMBL/GenBank/DDBJ whole genome shotgun (WGS) entry which is preliminary data.</text>
</comment>
<gene>
    <name evidence="10" type="ORF">P5G59_09875</name>
</gene>
<name>A0ABT8IXD6_9MICO</name>
<sequence>MTTNLLTRTHPRDDAAPVPPVRPHRRRRSLGSRIEPYLMISPTVLLILGLMVVPIVIVIGYSLMDNTITNPTPKFVGIANYLTVLGSPAFWGAAANTLLFTVVSVVAHMVIGVLFALMLNSKTMAKVPRAIFRAIYILPWIFTASVVAVLWRLLLDPSGVINYLLESLGLIHEAVPWLGLPQTALIAVTVINIWSGYPFFMISLLAGLQGIPSDLYEAARVDGAGPIRQFVSVTLPGLKPILYSMALLDLLWTTQQFTLIWATTGGGPLGSTEMLSTYTYKLAFNSYQFSLASTSAVLVLAASLVVAVFYVRRQRKEERR</sequence>
<feature type="transmembrane region" description="Helical" evidence="7">
    <location>
        <begin position="99"/>
        <end position="119"/>
    </location>
</feature>
<dbReference type="PANTHER" id="PTHR43005">
    <property type="entry name" value="BLR7065 PROTEIN"/>
    <property type="match status" value="1"/>
</dbReference>
<keyword evidence="3" id="KW-1003">Cell membrane</keyword>
<feature type="region of interest" description="Disordered" evidence="8">
    <location>
        <begin position="1"/>
        <end position="27"/>
    </location>
</feature>
<dbReference type="CDD" id="cd06261">
    <property type="entry name" value="TM_PBP2"/>
    <property type="match status" value="1"/>
</dbReference>
<dbReference type="SUPFAM" id="SSF161098">
    <property type="entry name" value="MetI-like"/>
    <property type="match status" value="1"/>
</dbReference>
<evidence type="ECO:0000313" key="11">
    <source>
        <dbReference type="Proteomes" id="UP001174210"/>
    </source>
</evidence>
<evidence type="ECO:0000256" key="7">
    <source>
        <dbReference type="RuleBase" id="RU363032"/>
    </source>
</evidence>
<dbReference type="Proteomes" id="UP001174210">
    <property type="component" value="Unassembled WGS sequence"/>
</dbReference>
<dbReference type="RefSeq" id="WP_301218446.1">
    <property type="nucleotide sequence ID" value="NZ_JAROCB010000002.1"/>
</dbReference>
<evidence type="ECO:0000256" key="4">
    <source>
        <dbReference type="ARBA" id="ARBA00022692"/>
    </source>
</evidence>
<keyword evidence="2 7" id="KW-0813">Transport</keyword>